<dbReference type="CDD" id="cd05666">
    <property type="entry name" value="M20_Acy1-like"/>
    <property type="match status" value="1"/>
</dbReference>
<evidence type="ECO:0000256" key="1">
    <source>
        <dbReference type="ARBA" id="ARBA00022801"/>
    </source>
</evidence>
<dbReference type="PANTHER" id="PTHR11014">
    <property type="entry name" value="PEPTIDASE M20 FAMILY MEMBER"/>
    <property type="match status" value="1"/>
</dbReference>
<gene>
    <name evidence="3" type="primary">hipO</name>
    <name evidence="3" type="ORF">NHP190003_12570</name>
</gene>
<evidence type="ECO:0000259" key="2">
    <source>
        <dbReference type="Pfam" id="PF07687"/>
    </source>
</evidence>
<name>A0ABN6I311_9HELI</name>
<dbReference type="Gene3D" id="3.40.630.10">
    <property type="entry name" value="Zn peptidases"/>
    <property type="match status" value="1"/>
</dbReference>
<dbReference type="InterPro" id="IPR017439">
    <property type="entry name" value="Amidohydrolase"/>
</dbReference>
<dbReference type="InterPro" id="IPR011650">
    <property type="entry name" value="Peptidase_M20_dimer"/>
</dbReference>
<proteinExistence type="predicted"/>
<sequence>MPLVPGIVAMQEEFIKLRQQIHQHPELGFEELKTSKLVAEKLKEFGYEVHTGVGKTGVVGVLKKGDSPKKIGLRADMDALPMSENNDLPYKSQSPGKMHACGHDGHSASLLLAAKYLAGQEFKGTLNLYFQPAEEGLGGARAMLEDGLLEKFDSDMIFGWHNMPLGTDKKIYLESGAVMASADSYTLEIKGKGGHGSAPEKCKDPIVVGALLVVALQSIVSRNIDPQHSAVVSVGAFNAGNTFNIIPDRATLQLSVRALDNESQEITTKRIEEIAQGIALVYGVEIGITKQAVATIMFNDPKATAFAQEVALEVFGKEACCFEYPAAMGSEDFSYFAQKRPCAYAFLENENTHYLHTSGYVFNDALLVRAASYYAHLVLKYLHP</sequence>
<dbReference type="EMBL" id="AP024814">
    <property type="protein sequence ID" value="BCZ17975.1"/>
    <property type="molecule type" value="Genomic_DNA"/>
</dbReference>
<dbReference type="Gene3D" id="3.30.70.360">
    <property type="match status" value="1"/>
</dbReference>
<accession>A0ABN6I311</accession>
<reference evidence="3 4" key="1">
    <citation type="submission" date="2021-07" db="EMBL/GenBank/DDBJ databases">
        <title>Novel Helicobacter sp. Isolated from a dog.</title>
        <authorList>
            <person name="Rimbara E."/>
            <person name="Suzuki M."/>
        </authorList>
    </citation>
    <scope>NUCLEOTIDE SEQUENCE [LARGE SCALE GENOMIC DNA]</scope>
    <source>
        <strain evidence="4">NHP19-003</strain>
    </source>
</reference>
<dbReference type="SUPFAM" id="SSF55031">
    <property type="entry name" value="Bacterial exopeptidase dimerisation domain"/>
    <property type="match status" value="1"/>
</dbReference>
<dbReference type="Pfam" id="PF07687">
    <property type="entry name" value="M20_dimer"/>
    <property type="match status" value="1"/>
</dbReference>
<keyword evidence="1 3" id="KW-0378">Hydrolase</keyword>
<keyword evidence="4" id="KW-1185">Reference proteome</keyword>
<dbReference type="NCBIfam" id="TIGR01891">
    <property type="entry name" value="amidohydrolases"/>
    <property type="match status" value="1"/>
</dbReference>
<organism evidence="3 4">
    <name type="scientific">Helicobacter gastrocanis</name>
    <dbReference type="NCBI Taxonomy" id="2849641"/>
    <lineage>
        <taxon>Bacteria</taxon>
        <taxon>Pseudomonadati</taxon>
        <taxon>Campylobacterota</taxon>
        <taxon>Epsilonproteobacteria</taxon>
        <taxon>Campylobacterales</taxon>
        <taxon>Helicobacteraceae</taxon>
        <taxon>Helicobacter</taxon>
    </lineage>
</organism>
<dbReference type="InterPro" id="IPR036264">
    <property type="entry name" value="Bact_exopeptidase_dim_dom"/>
</dbReference>
<dbReference type="PIRSF" id="PIRSF005962">
    <property type="entry name" value="Pept_M20D_amidohydro"/>
    <property type="match status" value="1"/>
</dbReference>
<dbReference type="Pfam" id="PF01546">
    <property type="entry name" value="Peptidase_M20"/>
    <property type="match status" value="1"/>
</dbReference>
<evidence type="ECO:0000313" key="3">
    <source>
        <dbReference type="EMBL" id="BCZ17975.1"/>
    </source>
</evidence>
<dbReference type="Proteomes" id="UP000826775">
    <property type="component" value="Chromosome"/>
</dbReference>
<dbReference type="PANTHER" id="PTHR11014:SF63">
    <property type="entry name" value="METALLOPEPTIDASE, PUTATIVE (AFU_ORTHOLOGUE AFUA_6G09600)-RELATED"/>
    <property type="match status" value="1"/>
</dbReference>
<dbReference type="RefSeq" id="WP_221279246.1">
    <property type="nucleotide sequence ID" value="NZ_AP024814.1"/>
</dbReference>
<protein>
    <submittedName>
        <fullName evidence="3">Hippurate hydrolase</fullName>
    </submittedName>
</protein>
<evidence type="ECO:0000313" key="4">
    <source>
        <dbReference type="Proteomes" id="UP000826775"/>
    </source>
</evidence>
<feature type="domain" description="Peptidase M20 dimerisation" evidence="2">
    <location>
        <begin position="184"/>
        <end position="276"/>
    </location>
</feature>
<dbReference type="InterPro" id="IPR002933">
    <property type="entry name" value="Peptidase_M20"/>
</dbReference>
<dbReference type="GO" id="GO:0016787">
    <property type="term" value="F:hydrolase activity"/>
    <property type="evidence" value="ECO:0007669"/>
    <property type="project" value="UniProtKB-KW"/>
</dbReference>
<dbReference type="SUPFAM" id="SSF53187">
    <property type="entry name" value="Zn-dependent exopeptidases"/>
    <property type="match status" value="1"/>
</dbReference>